<dbReference type="Gene3D" id="1.25.40.10">
    <property type="entry name" value="Tetratricopeptide repeat domain"/>
    <property type="match status" value="1"/>
</dbReference>
<feature type="region of interest" description="Disordered" evidence="3">
    <location>
        <begin position="1"/>
        <end position="32"/>
    </location>
</feature>
<keyword evidence="2" id="KW-0802">TPR repeat</keyword>
<keyword evidence="6" id="KW-1185">Reference proteome</keyword>
<dbReference type="InterPro" id="IPR011990">
    <property type="entry name" value="TPR-like_helical_dom_sf"/>
</dbReference>
<protein>
    <recommendedName>
        <fullName evidence="4">Cns1/TTC4 wheel domain-containing protein</fullName>
    </recommendedName>
</protein>
<name>A0A1L9SPP7_9EURO</name>
<dbReference type="GeneID" id="34610998"/>
<evidence type="ECO:0000256" key="2">
    <source>
        <dbReference type="ARBA" id="ARBA00022803"/>
    </source>
</evidence>
<feature type="compositionally biased region" description="Acidic residues" evidence="3">
    <location>
        <begin position="1"/>
        <end position="15"/>
    </location>
</feature>
<evidence type="ECO:0000256" key="1">
    <source>
        <dbReference type="ARBA" id="ARBA00022737"/>
    </source>
</evidence>
<accession>A0A1L9SPP7</accession>
<dbReference type="GO" id="GO:0051879">
    <property type="term" value="F:Hsp90 protein binding"/>
    <property type="evidence" value="ECO:0007669"/>
    <property type="project" value="InterPro"/>
</dbReference>
<sequence length="444" mass="49935">MGQIEELPDDFDEALDLNKKAPANPATAEADEPFQSVISHLPPSGLKDIVGLQQPQDEYLPPSDEVPFPINFEKLKELQNDPTAPHMPPAMASVKSHTAAELMDMMNKTPLFMTDLENAGDEKGENVLLDALRALQNEGTRGEVAQNFREQGNEAAREKRWIDAKEFYTKSITVVMAKTDQWEKPEDAEKEKKMLREAEEASYINRALCNLELKNYRSTTLDCASALKLNPKNIKAFYRSATALLALDKPNNKPLQQVAVKIAARKEVLERIAARKRAEEEKSRKENMVLSAALKARQIRTRKTEQPPDMEDAKICLVPDPLSPESSLDFPTVLLYPMDAQSDFIKAFSEMHSIADHLEYIFPLPWDRKGEYTINGVECFMETVTGGLIKAGKKVPLLKILSGGKTEVVDEMVRIMNRHILLLSPQHSLTPQGSMREPDTIHVY</sequence>
<dbReference type="GO" id="GO:0006457">
    <property type="term" value="P:protein folding"/>
    <property type="evidence" value="ECO:0007669"/>
    <property type="project" value="TreeGrafter"/>
</dbReference>
<evidence type="ECO:0000256" key="3">
    <source>
        <dbReference type="SAM" id="MobiDB-lite"/>
    </source>
</evidence>
<dbReference type="AlphaFoldDB" id="A0A1L9SPP7"/>
<evidence type="ECO:0000313" key="6">
    <source>
        <dbReference type="Proteomes" id="UP000184188"/>
    </source>
</evidence>
<dbReference type="RefSeq" id="XP_022583581.1">
    <property type="nucleotide sequence ID" value="XM_022724533.1"/>
</dbReference>
<proteinExistence type="predicted"/>
<dbReference type="SUPFAM" id="SSF48452">
    <property type="entry name" value="TPR-like"/>
    <property type="match status" value="1"/>
</dbReference>
<dbReference type="STRING" id="1073090.A0A1L9SPP7"/>
<dbReference type="PANTHER" id="PTHR46035">
    <property type="entry name" value="TETRATRICOPEPTIDE REPEAT PROTEIN 4"/>
    <property type="match status" value="1"/>
</dbReference>
<dbReference type="CDD" id="cd21381">
    <property type="entry name" value="CTWD_TTC4"/>
    <property type="match status" value="1"/>
</dbReference>
<dbReference type="InterPro" id="IPR044059">
    <property type="entry name" value="Csn1/TTC4_wheel"/>
</dbReference>
<dbReference type="Proteomes" id="UP000184188">
    <property type="component" value="Unassembled WGS sequence"/>
</dbReference>
<feature type="domain" description="Cns1/TTC4 wheel" evidence="4">
    <location>
        <begin position="320"/>
        <end position="416"/>
    </location>
</feature>
<dbReference type="EMBL" id="KV878338">
    <property type="protein sequence ID" value="OJJ49071.1"/>
    <property type="molecule type" value="Genomic_DNA"/>
</dbReference>
<dbReference type="Pfam" id="PF18972">
    <property type="entry name" value="Wheel"/>
    <property type="match status" value="1"/>
</dbReference>
<keyword evidence="1" id="KW-0677">Repeat</keyword>
<dbReference type="GO" id="GO:0005829">
    <property type="term" value="C:cytosol"/>
    <property type="evidence" value="ECO:0007669"/>
    <property type="project" value="TreeGrafter"/>
</dbReference>
<dbReference type="VEuPathDB" id="FungiDB:ASPZODRAFT_1392365"/>
<dbReference type="PANTHER" id="PTHR46035:SF1">
    <property type="entry name" value="TETRATRICOPEPTIDE REPEAT PROTEIN 4"/>
    <property type="match status" value="1"/>
</dbReference>
<organism evidence="5 6">
    <name type="scientific">Penicilliopsis zonata CBS 506.65</name>
    <dbReference type="NCBI Taxonomy" id="1073090"/>
    <lineage>
        <taxon>Eukaryota</taxon>
        <taxon>Fungi</taxon>
        <taxon>Dikarya</taxon>
        <taxon>Ascomycota</taxon>
        <taxon>Pezizomycotina</taxon>
        <taxon>Eurotiomycetes</taxon>
        <taxon>Eurotiomycetidae</taxon>
        <taxon>Eurotiales</taxon>
        <taxon>Aspergillaceae</taxon>
        <taxon>Penicilliopsis</taxon>
    </lineage>
</organism>
<dbReference type="GO" id="GO:0030544">
    <property type="term" value="F:Hsp70 protein binding"/>
    <property type="evidence" value="ECO:0007669"/>
    <property type="project" value="TreeGrafter"/>
</dbReference>
<reference evidence="6" key="1">
    <citation type="journal article" date="2017" name="Genome Biol.">
        <title>Comparative genomics reveals high biological diversity and specific adaptations in the industrially and medically important fungal genus Aspergillus.</title>
        <authorList>
            <person name="de Vries R.P."/>
            <person name="Riley R."/>
            <person name="Wiebenga A."/>
            <person name="Aguilar-Osorio G."/>
            <person name="Amillis S."/>
            <person name="Uchima C.A."/>
            <person name="Anderluh G."/>
            <person name="Asadollahi M."/>
            <person name="Askin M."/>
            <person name="Barry K."/>
            <person name="Battaglia E."/>
            <person name="Bayram O."/>
            <person name="Benocci T."/>
            <person name="Braus-Stromeyer S.A."/>
            <person name="Caldana C."/>
            <person name="Canovas D."/>
            <person name="Cerqueira G.C."/>
            <person name="Chen F."/>
            <person name="Chen W."/>
            <person name="Choi C."/>
            <person name="Clum A."/>
            <person name="Dos Santos R.A."/>
            <person name="Damasio A.R."/>
            <person name="Diallinas G."/>
            <person name="Emri T."/>
            <person name="Fekete E."/>
            <person name="Flipphi M."/>
            <person name="Freyberg S."/>
            <person name="Gallo A."/>
            <person name="Gournas C."/>
            <person name="Habgood R."/>
            <person name="Hainaut M."/>
            <person name="Harispe M.L."/>
            <person name="Henrissat B."/>
            <person name="Hilden K.S."/>
            <person name="Hope R."/>
            <person name="Hossain A."/>
            <person name="Karabika E."/>
            <person name="Karaffa L."/>
            <person name="Karanyi Z."/>
            <person name="Krasevec N."/>
            <person name="Kuo A."/>
            <person name="Kusch H."/>
            <person name="LaButti K."/>
            <person name="Lagendijk E.L."/>
            <person name="Lapidus A."/>
            <person name="Levasseur A."/>
            <person name="Lindquist E."/>
            <person name="Lipzen A."/>
            <person name="Logrieco A.F."/>
            <person name="MacCabe A."/>
            <person name="Maekelae M.R."/>
            <person name="Malavazi I."/>
            <person name="Melin P."/>
            <person name="Meyer V."/>
            <person name="Mielnichuk N."/>
            <person name="Miskei M."/>
            <person name="Molnar A.P."/>
            <person name="Mule G."/>
            <person name="Ngan C.Y."/>
            <person name="Orejas M."/>
            <person name="Orosz E."/>
            <person name="Ouedraogo J.P."/>
            <person name="Overkamp K.M."/>
            <person name="Park H.-S."/>
            <person name="Perrone G."/>
            <person name="Piumi F."/>
            <person name="Punt P.J."/>
            <person name="Ram A.F."/>
            <person name="Ramon A."/>
            <person name="Rauscher S."/>
            <person name="Record E."/>
            <person name="Riano-Pachon D.M."/>
            <person name="Robert V."/>
            <person name="Roehrig J."/>
            <person name="Ruller R."/>
            <person name="Salamov A."/>
            <person name="Salih N.S."/>
            <person name="Samson R.A."/>
            <person name="Sandor E."/>
            <person name="Sanguinetti M."/>
            <person name="Schuetze T."/>
            <person name="Sepcic K."/>
            <person name="Shelest E."/>
            <person name="Sherlock G."/>
            <person name="Sophianopoulou V."/>
            <person name="Squina F.M."/>
            <person name="Sun H."/>
            <person name="Susca A."/>
            <person name="Todd R.B."/>
            <person name="Tsang A."/>
            <person name="Unkles S.E."/>
            <person name="van de Wiele N."/>
            <person name="van Rossen-Uffink D."/>
            <person name="Oliveira J.V."/>
            <person name="Vesth T.C."/>
            <person name="Visser J."/>
            <person name="Yu J.-H."/>
            <person name="Zhou M."/>
            <person name="Andersen M.R."/>
            <person name="Archer D.B."/>
            <person name="Baker S.E."/>
            <person name="Benoit I."/>
            <person name="Brakhage A.A."/>
            <person name="Braus G.H."/>
            <person name="Fischer R."/>
            <person name="Frisvad J.C."/>
            <person name="Goldman G.H."/>
            <person name="Houbraken J."/>
            <person name="Oakley B."/>
            <person name="Pocsi I."/>
            <person name="Scazzocchio C."/>
            <person name="Seiboth B."/>
            <person name="vanKuyk P.A."/>
            <person name="Wortman J."/>
            <person name="Dyer P.S."/>
            <person name="Grigoriev I.V."/>
        </authorList>
    </citation>
    <scope>NUCLEOTIDE SEQUENCE [LARGE SCALE GENOMIC DNA]</scope>
    <source>
        <strain evidence="6">CBS 506.65</strain>
    </source>
</reference>
<gene>
    <name evidence="5" type="ORF">ASPZODRAFT_1392365</name>
</gene>
<dbReference type="FunFam" id="1.25.40.10:FF:000611">
    <property type="entry name" value="TPR repeat protein"/>
    <property type="match status" value="1"/>
</dbReference>
<dbReference type="GO" id="GO:0005634">
    <property type="term" value="C:nucleus"/>
    <property type="evidence" value="ECO:0007669"/>
    <property type="project" value="TreeGrafter"/>
</dbReference>
<dbReference type="OrthoDB" id="420195at2759"/>
<evidence type="ECO:0000259" key="4">
    <source>
        <dbReference type="Pfam" id="PF18972"/>
    </source>
</evidence>
<evidence type="ECO:0000313" key="5">
    <source>
        <dbReference type="EMBL" id="OJJ49071.1"/>
    </source>
</evidence>